<dbReference type="PROSITE" id="PS01010">
    <property type="entry name" value="CRISP_2"/>
    <property type="match status" value="1"/>
</dbReference>
<comment type="subcellular location">
    <subcellularLocation>
        <location evidence="1">Secreted</location>
    </subcellularLocation>
</comment>
<evidence type="ECO:0000256" key="7">
    <source>
        <dbReference type="ARBA" id="ARBA00058129"/>
    </source>
</evidence>
<gene>
    <name evidence="12" type="primary">LOC101164782</name>
</gene>
<keyword evidence="6" id="KW-0325">Glycoprotein</keyword>
<evidence type="ECO:0000256" key="1">
    <source>
        <dbReference type="ARBA" id="ARBA00004613"/>
    </source>
</evidence>
<dbReference type="SMART" id="SM00198">
    <property type="entry name" value="SCP"/>
    <property type="match status" value="1"/>
</dbReference>
<evidence type="ECO:0000256" key="10">
    <source>
        <dbReference type="SAM" id="MobiDB-lite"/>
    </source>
</evidence>
<dbReference type="SUPFAM" id="SSF55797">
    <property type="entry name" value="PR-1-like"/>
    <property type="match status" value="1"/>
</dbReference>
<dbReference type="GO" id="GO:0005615">
    <property type="term" value="C:extracellular space"/>
    <property type="evidence" value="ECO:0000318"/>
    <property type="project" value="GO_Central"/>
</dbReference>
<reference evidence="12" key="2">
    <citation type="submission" date="2025-08" db="UniProtKB">
        <authorList>
            <consortium name="Ensembl"/>
        </authorList>
    </citation>
    <scope>IDENTIFICATION</scope>
    <source>
        <strain evidence="12">Hd-rR</strain>
    </source>
</reference>
<keyword evidence="5" id="KW-0732">Signal</keyword>
<evidence type="ECO:0000256" key="4">
    <source>
        <dbReference type="ARBA" id="ARBA00022690"/>
    </source>
</evidence>
<evidence type="ECO:0000256" key="9">
    <source>
        <dbReference type="ARBA" id="ARBA00074449"/>
    </source>
</evidence>
<dbReference type="eggNOG" id="KOG3017">
    <property type="taxonomic scope" value="Eukaryota"/>
</dbReference>
<dbReference type="Gene3D" id="3.40.33.10">
    <property type="entry name" value="CAP"/>
    <property type="match status" value="1"/>
</dbReference>
<dbReference type="Proteomes" id="UP000001038">
    <property type="component" value="Chromosome 7"/>
</dbReference>
<dbReference type="HOGENOM" id="CLU_035730_2_3_1"/>
<evidence type="ECO:0000256" key="5">
    <source>
        <dbReference type="ARBA" id="ARBA00022729"/>
    </source>
</evidence>
<dbReference type="Pfam" id="PF00188">
    <property type="entry name" value="CAP"/>
    <property type="match status" value="1"/>
</dbReference>
<dbReference type="GO" id="GO:0030414">
    <property type="term" value="F:peptidase inhibitor activity"/>
    <property type="evidence" value="ECO:0007669"/>
    <property type="project" value="UniProtKB-KW"/>
</dbReference>
<comment type="subunit">
    <text evidence="8">Interacts with PSP94/MSMB.</text>
</comment>
<keyword evidence="3" id="KW-0964">Secreted</keyword>
<dbReference type="PANTHER" id="PTHR10334">
    <property type="entry name" value="CYSTEINE-RICH SECRETORY PROTEIN-RELATED"/>
    <property type="match status" value="1"/>
</dbReference>
<dbReference type="InterPro" id="IPR014044">
    <property type="entry name" value="CAP_dom"/>
</dbReference>
<reference evidence="12 13" key="1">
    <citation type="journal article" date="2007" name="Nature">
        <title>The medaka draft genome and insights into vertebrate genome evolution.</title>
        <authorList>
            <person name="Kasahara M."/>
            <person name="Naruse K."/>
            <person name="Sasaki S."/>
            <person name="Nakatani Y."/>
            <person name="Qu W."/>
            <person name="Ahsan B."/>
            <person name="Yamada T."/>
            <person name="Nagayasu Y."/>
            <person name="Doi K."/>
            <person name="Kasai Y."/>
            <person name="Jindo T."/>
            <person name="Kobayashi D."/>
            <person name="Shimada A."/>
            <person name="Toyoda A."/>
            <person name="Kuroki Y."/>
            <person name="Fujiyama A."/>
            <person name="Sasaki T."/>
            <person name="Shimizu A."/>
            <person name="Asakawa S."/>
            <person name="Shimizu N."/>
            <person name="Hashimoto S."/>
            <person name="Yang J."/>
            <person name="Lee Y."/>
            <person name="Matsushima K."/>
            <person name="Sugano S."/>
            <person name="Sakaizumi M."/>
            <person name="Narita T."/>
            <person name="Ohishi K."/>
            <person name="Haga S."/>
            <person name="Ohta F."/>
            <person name="Nomoto H."/>
            <person name="Nogata K."/>
            <person name="Morishita T."/>
            <person name="Endo T."/>
            <person name="Shin-I T."/>
            <person name="Takeda H."/>
            <person name="Morishita S."/>
            <person name="Kohara Y."/>
        </authorList>
    </citation>
    <scope>NUCLEOTIDE SEQUENCE [LARGE SCALE GENOMIC DNA]</scope>
    <source>
        <strain evidence="12 13">Hd-rR</strain>
    </source>
</reference>
<evidence type="ECO:0000256" key="2">
    <source>
        <dbReference type="ARBA" id="ARBA00009923"/>
    </source>
</evidence>
<dbReference type="AlphaFoldDB" id="H2MWC8"/>
<reference evidence="12" key="3">
    <citation type="submission" date="2025-09" db="UniProtKB">
        <authorList>
            <consortium name="Ensembl"/>
        </authorList>
    </citation>
    <scope>IDENTIFICATION</scope>
    <source>
        <strain evidence="12">Hd-rR</strain>
    </source>
</reference>
<dbReference type="InterPro" id="IPR018244">
    <property type="entry name" value="Allrgn_V5/Tpx1_CS"/>
</dbReference>
<dbReference type="PRINTS" id="PR00837">
    <property type="entry name" value="V5TPXLIKE"/>
</dbReference>
<dbReference type="RefSeq" id="XP_004086357.1">
    <property type="nucleotide sequence ID" value="XM_004086309.4"/>
</dbReference>
<evidence type="ECO:0000313" key="13">
    <source>
        <dbReference type="Proteomes" id="UP000001038"/>
    </source>
</evidence>
<evidence type="ECO:0000256" key="8">
    <source>
        <dbReference type="ARBA" id="ARBA00063504"/>
    </source>
</evidence>
<evidence type="ECO:0000259" key="11">
    <source>
        <dbReference type="SMART" id="SM00198"/>
    </source>
</evidence>
<evidence type="ECO:0000313" key="12">
    <source>
        <dbReference type="Ensembl" id="ENSORLP00000023159.2"/>
    </source>
</evidence>
<dbReference type="GeneTree" id="ENSGT00940000163908"/>
<evidence type="ECO:0000256" key="6">
    <source>
        <dbReference type="ARBA" id="ARBA00023180"/>
    </source>
</evidence>
<dbReference type="InParanoid" id="H2MWC8"/>
<protein>
    <recommendedName>
        <fullName evidence="9">Peptidase inhibitor 16</fullName>
    </recommendedName>
</protein>
<proteinExistence type="inferred from homology"/>
<dbReference type="Bgee" id="ENSORLG00000018517">
    <property type="expression patterns" value="Expressed in pharyngeal gill and 9 other cell types or tissues"/>
</dbReference>
<feature type="compositionally biased region" description="Basic and acidic residues" evidence="10">
    <location>
        <begin position="311"/>
        <end position="328"/>
    </location>
</feature>
<keyword evidence="4" id="KW-0646">Protease inhibitor</keyword>
<organism evidence="12 13">
    <name type="scientific">Oryzias latipes</name>
    <name type="common">Japanese rice fish</name>
    <name type="synonym">Japanese killifish</name>
    <dbReference type="NCBI Taxonomy" id="8090"/>
    <lineage>
        <taxon>Eukaryota</taxon>
        <taxon>Metazoa</taxon>
        <taxon>Chordata</taxon>
        <taxon>Craniata</taxon>
        <taxon>Vertebrata</taxon>
        <taxon>Euteleostomi</taxon>
        <taxon>Actinopterygii</taxon>
        <taxon>Neopterygii</taxon>
        <taxon>Teleostei</taxon>
        <taxon>Neoteleostei</taxon>
        <taxon>Acanthomorphata</taxon>
        <taxon>Ovalentaria</taxon>
        <taxon>Atherinomorphae</taxon>
        <taxon>Beloniformes</taxon>
        <taxon>Adrianichthyidae</taxon>
        <taxon>Oryziinae</taxon>
        <taxon>Oryzias</taxon>
    </lineage>
</organism>
<dbReference type="PROSITE" id="PS01009">
    <property type="entry name" value="CRISP_1"/>
    <property type="match status" value="1"/>
</dbReference>
<dbReference type="Ensembl" id="ENSORLT00000023160.2">
    <property type="protein sequence ID" value="ENSORLP00000023159.2"/>
    <property type="gene ID" value="ENSORLG00000018517.2"/>
</dbReference>
<accession>H2MWC8</accession>
<name>H2MWC8_ORYLA</name>
<dbReference type="InterPro" id="IPR001283">
    <property type="entry name" value="CRISP-related"/>
</dbReference>
<comment type="similarity">
    <text evidence="2">Belongs to the CRISP family.</text>
</comment>
<dbReference type="STRING" id="8090.ENSORLP00000023159"/>
<keyword evidence="13" id="KW-1185">Reference proteome</keyword>
<dbReference type="GeneID" id="101164782"/>
<dbReference type="OrthoDB" id="337038at2759"/>
<sequence>MHQENLSHLKGTWTPWSKLVGVSGMPSMGPIQPQRTAPLWARLLLVALLVPGTWSLLTDQQEEMLVELHNHYRGQVSPSAAAMLPLKWDGNLKLVAEGYAAKCIWEHNTELEDTGENLFAGTGKLDLSEAVEKWFLERLDYSYENNSCDEDKMCGHYTQMVWADTHRVGCAVHFCNTIENLDWNNVSYLVCNYFPAGNYDDERPYVEGDWCSRCPEDLDVCQNHLCVKKEVGDTDEEEMTTDSPLMTDIVTAASNPPSVHDSFADVTPIILEKESDDTPSPWSAMETVSSPGLQPTPLGEEEENSEPNNLDEEKQRKESVHRQEETQKILEPARTSAASVLAASFLLACLTGLLNLDL</sequence>
<feature type="compositionally biased region" description="Polar residues" evidence="10">
    <location>
        <begin position="278"/>
        <end position="293"/>
    </location>
</feature>
<dbReference type="KEGG" id="ola:101164782"/>
<feature type="domain" description="SCP" evidence="11">
    <location>
        <begin position="59"/>
        <end position="201"/>
    </location>
</feature>
<dbReference type="FunFam" id="3.40.33.10:FF:000011">
    <property type="entry name" value="Peptidase inhibitor 16"/>
    <property type="match status" value="1"/>
</dbReference>
<dbReference type="InterPro" id="IPR035940">
    <property type="entry name" value="CAP_sf"/>
</dbReference>
<feature type="region of interest" description="Disordered" evidence="10">
    <location>
        <begin position="274"/>
        <end position="330"/>
    </location>
</feature>
<comment type="function">
    <text evidence="7">May inhibit cardiomyocyte growth.</text>
</comment>
<evidence type="ECO:0000256" key="3">
    <source>
        <dbReference type="ARBA" id="ARBA00022525"/>
    </source>
</evidence>